<evidence type="ECO:0000256" key="7">
    <source>
        <dbReference type="ARBA" id="ARBA00022989"/>
    </source>
</evidence>
<keyword evidence="8 10" id="KW-0443">Lipid metabolism</keyword>
<keyword evidence="5 10" id="KW-0378">Hydrolase</keyword>
<evidence type="ECO:0000256" key="5">
    <source>
        <dbReference type="ARBA" id="ARBA00022801"/>
    </source>
</evidence>
<dbReference type="InterPro" id="IPR056556">
    <property type="entry name" value="NTE1_P-loop_dom"/>
</dbReference>
<dbReference type="PANTHER" id="PTHR14226">
    <property type="entry name" value="NEUROPATHY TARGET ESTERASE/SWISS CHEESE D.MELANOGASTER"/>
    <property type="match status" value="1"/>
</dbReference>
<sequence length="586" mass="64514">MFGRAPPVTGRAEVIRRRVLAALEDQPLFDGMSSSALSALADQVEWFALGGGRLLFDQDEDSDGMYLLVHGRLSASRRQADGSLRTLGTIAAGETVGETGLLAGEPRNARVVALRDCELLFLPRLGFEQLARVHPEAMLRLVQLALKRSYGRRSQEEYLACFALLPAHAGLDLSECARDFIAALDGSEQTELIDADKALEKPPGWFAEREAAMRHLVYLGNEDEDWRSRCVRQSDCVLLIADASRPAQLCTPLPVPTRGPAVPVHLVLVNPRGPSPGSTAPWLERLPQGRAHHHIRGPRDIARLVRRLTRGAVGLVLSGGGARGFAHLGTIRALREHGWTFDYVGGTSIGAIIGAGVACDWDDATLREVYHRAFVASNPLADWTLPLVSLRSGRSVVRRLREAFGNLDIEDLPIPFFCVSSDLTEGALQVHETETLWRALRASCAIPGVLPPLFRHGRVLVDGGVIDNLPVSEMRRRIFGPIIASDVGGEYRLPTDIDEDHLPGWWELLPELFGRRRRPRIGQILLRSGMVNSALGTQRARKLSRLLLTPSLEGIDLLDWDCFERAETAGYEYACERLRGMDPPAL</sequence>
<dbReference type="Pfam" id="PF01734">
    <property type="entry name" value="Patatin"/>
    <property type="match status" value="1"/>
</dbReference>
<dbReference type="EMBL" id="JALNMH010000005">
    <property type="protein sequence ID" value="MCK7593505.1"/>
    <property type="molecule type" value="Genomic_DNA"/>
</dbReference>
<evidence type="ECO:0000256" key="10">
    <source>
        <dbReference type="PROSITE-ProRule" id="PRU01161"/>
    </source>
</evidence>
<feature type="short sequence motif" description="DGA/G" evidence="10">
    <location>
        <begin position="462"/>
        <end position="464"/>
    </location>
</feature>
<dbReference type="SMART" id="SM00100">
    <property type="entry name" value="cNMP"/>
    <property type="match status" value="1"/>
</dbReference>
<keyword evidence="6 10" id="KW-0442">Lipid degradation</keyword>
<dbReference type="Gene3D" id="3.40.1090.10">
    <property type="entry name" value="Cytosolic phospholipase A2 catalytic domain"/>
    <property type="match status" value="2"/>
</dbReference>
<comment type="similarity">
    <text evidence="3">Belongs to the NTE family.</text>
</comment>
<dbReference type="InterPro" id="IPR050301">
    <property type="entry name" value="NTE"/>
</dbReference>
<proteinExistence type="inferred from homology"/>
<gene>
    <name evidence="13" type="ORF">M0G41_07470</name>
</gene>
<evidence type="ECO:0000256" key="8">
    <source>
        <dbReference type="ARBA" id="ARBA00023098"/>
    </source>
</evidence>
<dbReference type="PROSITE" id="PS51635">
    <property type="entry name" value="PNPLA"/>
    <property type="match status" value="1"/>
</dbReference>
<dbReference type="CDD" id="cd07205">
    <property type="entry name" value="Pat_PNPLA6_PNPLA7_NTE1_like"/>
    <property type="match status" value="1"/>
</dbReference>
<feature type="domain" description="Cyclic nucleotide-binding" evidence="11">
    <location>
        <begin position="28"/>
        <end position="148"/>
    </location>
</feature>
<dbReference type="InterPro" id="IPR014710">
    <property type="entry name" value="RmlC-like_jellyroll"/>
</dbReference>
<feature type="short sequence motif" description="GXGXXG" evidence="10">
    <location>
        <begin position="319"/>
        <end position="324"/>
    </location>
</feature>
<keyword evidence="4" id="KW-0812">Transmembrane</keyword>
<feature type="active site" description="Nucleophile" evidence="10">
    <location>
        <position position="348"/>
    </location>
</feature>
<keyword evidence="9" id="KW-0472">Membrane</keyword>
<dbReference type="InterPro" id="IPR002641">
    <property type="entry name" value="PNPLA_dom"/>
</dbReference>
<evidence type="ECO:0000259" key="11">
    <source>
        <dbReference type="PROSITE" id="PS50042"/>
    </source>
</evidence>
<dbReference type="PANTHER" id="PTHR14226:SF29">
    <property type="entry name" value="NEUROPATHY TARGET ESTERASE SWS"/>
    <property type="match status" value="1"/>
</dbReference>
<reference evidence="13" key="1">
    <citation type="submission" date="2022-04" db="EMBL/GenBank/DDBJ databases">
        <title>Lysobacter sp. CAU 1642 isolated from sea sand.</title>
        <authorList>
            <person name="Kim W."/>
        </authorList>
    </citation>
    <scope>NUCLEOTIDE SEQUENCE</scope>
    <source>
        <strain evidence="13">CAU 1642</strain>
    </source>
</reference>
<dbReference type="InterPro" id="IPR000595">
    <property type="entry name" value="cNMP-bd_dom"/>
</dbReference>
<evidence type="ECO:0000313" key="13">
    <source>
        <dbReference type="EMBL" id="MCK7593505.1"/>
    </source>
</evidence>
<dbReference type="InterPro" id="IPR016035">
    <property type="entry name" value="Acyl_Trfase/lysoPLipase"/>
</dbReference>
<dbReference type="SUPFAM" id="SSF52151">
    <property type="entry name" value="FabD/lysophospholipase-like"/>
    <property type="match status" value="1"/>
</dbReference>
<keyword evidence="7" id="KW-1133">Transmembrane helix</keyword>
<organism evidence="13 14">
    <name type="scientific">Pseudomarimonas salicorniae</name>
    <dbReference type="NCBI Taxonomy" id="2933270"/>
    <lineage>
        <taxon>Bacteria</taxon>
        <taxon>Pseudomonadati</taxon>
        <taxon>Pseudomonadota</taxon>
        <taxon>Gammaproteobacteria</taxon>
        <taxon>Lysobacterales</taxon>
        <taxon>Lysobacteraceae</taxon>
        <taxon>Pseudomarimonas</taxon>
    </lineage>
</organism>
<feature type="domain" description="PNPLA" evidence="12">
    <location>
        <begin position="315"/>
        <end position="475"/>
    </location>
</feature>
<comment type="subcellular location">
    <subcellularLocation>
        <location evidence="2">Cytoplasm</location>
    </subcellularLocation>
    <subcellularLocation>
        <location evidence="1">Membrane</location>
    </subcellularLocation>
</comment>
<dbReference type="SUPFAM" id="SSF51206">
    <property type="entry name" value="cAMP-binding domain-like"/>
    <property type="match status" value="1"/>
</dbReference>
<dbReference type="Pfam" id="PF24179">
    <property type="entry name" value="NTE_Ploop"/>
    <property type="match status" value="1"/>
</dbReference>
<feature type="active site" description="Proton acceptor" evidence="10">
    <location>
        <position position="462"/>
    </location>
</feature>
<dbReference type="CDD" id="cd00038">
    <property type="entry name" value="CAP_ED"/>
    <property type="match status" value="1"/>
</dbReference>
<comment type="caution">
    <text evidence="13">The sequence shown here is derived from an EMBL/GenBank/DDBJ whole genome shotgun (WGS) entry which is preliminary data.</text>
</comment>
<dbReference type="Proteomes" id="UP001431449">
    <property type="component" value="Unassembled WGS sequence"/>
</dbReference>
<evidence type="ECO:0000256" key="9">
    <source>
        <dbReference type="ARBA" id="ARBA00023136"/>
    </source>
</evidence>
<keyword evidence="14" id="KW-1185">Reference proteome</keyword>
<dbReference type="Gene3D" id="2.60.120.10">
    <property type="entry name" value="Jelly Rolls"/>
    <property type="match status" value="1"/>
</dbReference>
<dbReference type="Pfam" id="PF00027">
    <property type="entry name" value="cNMP_binding"/>
    <property type="match status" value="1"/>
</dbReference>
<feature type="short sequence motif" description="GXSXG" evidence="10">
    <location>
        <begin position="346"/>
        <end position="350"/>
    </location>
</feature>
<accession>A0ABT0GHK6</accession>
<dbReference type="PROSITE" id="PS50042">
    <property type="entry name" value="CNMP_BINDING_3"/>
    <property type="match status" value="1"/>
</dbReference>
<evidence type="ECO:0000256" key="1">
    <source>
        <dbReference type="ARBA" id="ARBA00004370"/>
    </source>
</evidence>
<name>A0ABT0GHK6_9GAMM</name>
<dbReference type="InterPro" id="IPR018490">
    <property type="entry name" value="cNMP-bd_dom_sf"/>
</dbReference>
<evidence type="ECO:0000313" key="14">
    <source>
        <dbReference type="Proteomes" id="UP001431449"/>
    </source>
</evidence>
<evidence type="ECO:0000256" key="3">
    <source>
        <dbReference type="ARBA" id="ARBA00006636"/>
    </source>
</evidence>
<dbReference type="RefSeq" id="WP_248207148.1">
    <property type="nucleotide sequence ID" value="NZ_JALNMH010000005.1"/>
</dbReference>
<evidence type="ECO:0000259" key="12">
    <source>
        <dbReference type="PROSITE" id="PS51635"/>
    </source>
</evidence>
<evidence type="ECO:0000256" key="4">
    <source>
        <dbReference type="ARBA" id="ARBA00022692"/>
    </source>
</evidence>
<protein>
    <submittedName>
        <fullName evidence="13">Patatin-like phospholipase family protein</fullName>
    </submittedName>
</protein>
<evidence type="ECO:0000256" key="2">
    <source>
        <dbReference type="ARBA" id="ARBA00004496"/>
    </source>
</evidence>
<evidence type="ECO:0000256" key="6">
    <source>
        <dbReference type="ARBA" id="ARBA00022963"/>
    </source>
</evidence>